<proteinExistence type="predicted"/>
<dbReference type="Proteomes" id="UP000763802">
    <property type="component" value="Unassembled WGS sequence"/>
</dbReference>
<reference evidence="1 2" key="1">
    <citation type="submission" date="2021-05" db="EMBL/GenBank/DDBJ databases">
        <title>Draft genomes of marine bacteria isolated from model chitin particles.</title>
        <authorList>
            <person name="Datta M.S."/>
            <person name="Schwartzman J.A."/>
            <person name="Cordero O."/>
        </authorList>
    </citation>
    <scope>NUCLEOTIDE SEQUENCE [LARGE SCALE GENOMIC DNA]</scope>
    <source>
        <strain evidence="1 2">4E07</strain>
    </source>
</reference>
<gene>
    <name evidence="1" type="ORF">KL867_17645</name>
</gene>
<accession>A0ABS5WUR9</accession>
<sequence length="96" mass="10832">MSAHSPKSKGRHPSPKTFERVPYRVGHILFEVCDHPENGATFALIAGEATEAKYKRPLFTGFVQRGMGTQLRRLAHWFDEQEAKLPRDPSRDEGGV</sequence>
<comment type="caution">
    <text evidence="1">The sequence shown here is derived from an EMBL/GenBank/DDBJ whole genome shotgun (WGS) entry which is preliminary data.</text>
</comment>
<evidence type="ECO:0000313" key="2">
    <source>
        <dbReference type="Proteomes" id="UP000763802"/>
    </source>
</evidence>
<dbReference type="RefSeq" id="WP_215194109.1">
    <property type="nucleotide sequence ID" value="NZ_JAHHDY010000018.1"/>
</dbReference>
<protein>
    <submittedName>
        <fullName evidence="1">Uncharacterized protein</fullName>
    </submittedName>
</protein>
<keyword evidence="2" id="KW-1185">Reference proteome</keyword>
<name>A0ABS5WUR9_9RHOB</name>
<evidence type="ECO:0000313" key="1">
    <source>
        <dbReference type="EMBL" id="MBT3142896.1"/>
    </source>
</evidence>
<dbReference type="EMBL" id="JAHHDY010000018">
    <property type="protein sequence ID" value="MBT3142896.1"/>
    <property type="molecule type" value="Genomic_DNA"/>
</dbReference>
<organism evidence="1 2">
    <name type="scientific">Falsiruegeria litorea</name>
    <dbReference type="NCBI Taxonomy" id="1280831"/>
    <lineage>
        <taxon>Bacteria</taxon>
        <taxon>Pseudomonadati</taxon>
        <taxon>Pseudomonadota</taxon>
        <taxon>Alphaproteobacteria</taxon>
        <taxon>Rhodobacterales</taxon>
        <taxon>Roseobacteraceae</taxon>
        <taxon>Falsiruegeria</taxon>
    </lineage>
</organism>